<evidence type="ECO:0000313" key="6">
    <source>
        <dbReference type="Proteomes" id="UP000737018"/>
    </source>
</evidence>
<dbReference type="PANTHER" id="PTHR43085:SF7">
    <property type="entry name" value="FRUCTOKINASE-7-RELATED"/>
    <property type="match status" value="1"/>
</dbReference>
<organism evidence="5 6">
    <name type="scientific">Castanea mollissima</name>
    <name type="common">Chinese chestnut</name>
    <dbReference type="NCBI Taxonomy" id="60419"/>
    <lineage>
        <taxon>Eukaryota</taxon>
        <taxon>Viridiplantae</taxon>
        <taxon>Streptophyta</taxon>
        <taxon>Embryophyta</taxon>
        <taxon>Tracheophyta</taxon>
        <taxon>Spermatophyta</taxon>
        <taxon>Magnoliopsida</taxon>
        <taxon>eudicotyledons</taxon>
        <taxon>Gunneridae</taxon>
        <taxon>Pentapetalae</taxon>
        <taxon>rosids</taxon>
        <taxon>fabids</taxon>
        <taxon>Fagales</taxon>
        <taxon>Fagaceae</taxon>
        <taxon>Castanea</taxon>
    </lineage>
</organism>
<evidence type="ECO:0000256" key="2">
    <source>
        <dbReference type="ARBA" id="ARBA00022679"/>
    </source>
</evidence>
<dbReference type="GO" id="GO:0006000">
    <property type="term" value="P:fructose metabolic process"/>
    <property type="evidence" value="ECO:0007669"/>
    <property type="project" value="TreeGrafter"/>
</dbReference>
<reference evidence="5" key="1">
    <citation type="submission" date="2020-03" db="EMBL/GenBank/DDBJ databases">
        <title>Castanea mollissima Vanexum genome sequencing.</title>
        <authorList>
            <person name="Staton M."/>
        </authorList>
    </citation>
    <scope>NUCLEOTIDE SEQUENCE</scope>
    <source>
        <tissue evidence="5">Leaf</tissue>
    </source>
</reference>
<protein>
    <recommendedName>
        <fullName evidence="4">Carbohydrate kinase PfkB domain-containing protein</fullName>
    </recommendedName>
</protein>
<dbReference type="InterPro" id="IPR050306">
    <property type="entry name" value="PfkB_Carbo_kinase"/>
</dbReference>
<gene>
    <name evidence="5" type="ORF">CMV_008966</name>
</gene>
<name>A0A8J4W1Q5_9ROSI</name>
<dbReference type="AlphaFoldDB" id="A0A8J4W1Q5"/>
<accession>A0A8J4W1Q5</accession>
<keyword evidence="6" id="KW-1185">Reference proteome</keyword>
<proteinExistence type="inferred from homology"/>
<dbReference type="InterPro" id="IPR029056">
    <property type="entry name" value="Ribokinase-like"/>
</dbReference>
<evidence type="ECO:0000256" key="1">
    <source>
        <dbReference type="ARBA" id="ARBA00010688"/>
    </source>
</evidence>
<sequence length="122" mass="13040">MEPSDITKISEEEITSLTGGDDPYDDDVVLKKLFHQILSYCSNSRAGFKAEAVDTTGAGHAFVGGILNILASDPNLYKDEKRLREAVQFANACGAITVTERGAIPALPTKEAVLQILSKVSA</sequence>
<evidence type="ECO:0000256" key="3">
    <source>
        <dbReference type="ARBA" id="ARBA00022777"/>
    </source>
</evidence>
<dbReference type="OrthoDB" id="415590at2759"/>
<dbReference type="GO" id="GO:0005829">
    <property type="term" value="C:cytosol"/>
    <property type="evidence" value="ECO:0007669"/>
    <property type="project" value="TreeGrafter"/>
</dbReference>
<dbReference type="GO" id="GO:0008865">
    <property type="term" value="F:fructokinase activity"/>
    <property type="evidence" value="ECO:0007669"/>
    <property type="project" value="TreeGrafter"/>
</dbReference>
<comment type="caution">
    <text evidence="5">The sequence shown here is derived from an EMBL/GenBank/DDBJ whole genome shotgun (WGS) entry which is preliminary data.</text>
</comment>
<evidence type="ECO:0000313" key="5">
    <source>
        <dbReference type="EMBL" id="KAF3966986.1"/>
    </source>
</evidence>
<comment type="similarity">
    <text evidence="1">Belongs to the carbohydrate kinase PfkB family.</text>
</comment>
<dbReference type="InterPro" id="IPR011611">
    <property type="entry name" value="PfkB_dom"/>
</dbReference>
<keyword evidence="2" id="KW-0808">Transferase</keyword>
<dbReference type="PANTHER" id="PTHR43085">
    <property type="entry name" value="HEXOKINASE FAMILY MEMBER"/>
    <property type="match status" value="1"/>
</dbReference>
<feature type="domain" description="Carbohydrate kinase PfkB" evidence="4">
    <location>
        <begin position="47"/>
        <end position="109"/>
    </location>
</feature>
<evidence type="ECO:0000259" key="4">
    <source>
        <dbReference type="Pfam" id="PF00294"/>
    </source>
</evidence>
<keyword evidence="3" id="KW-0418">Kinase</keyword>
<dbReference type="Proteomes" id="UP000737018">
    <property type="component" value="Unassembled WGS sequence"/>
</dbReference>
<dbReference type="SUPFAM" id="SSF53613">
    <property type="entry name" value="Ribokinase-like"/>
    <property type="match status" value="1"/>
</dbReference>
<dbReference type="Pfam" id="PF00294">
    <property type="entry name" value="PfkB"/>
    <property type="match status" value="1"/>
</dbReference>
<dbReference type="EMBL" id="JRKL02000963">
    <property type="protein sequence ID" value="KAF3966986.1"/>
    <property type="molecule type" value="Genomic_DNA"/>
</dbReference>
<dbReference type="Gene3D" id="3.40.1190.20">
    <property type="match status" value="1"/>
</dbReference>